<accession>A0A9W7T1Q1</accession>
<protein>
    <submittedName>
        <fullName evidence="1">Uncharacterized protein</fullName>
    </submittedName>
</protein>
<reference evidence="1 2" key="1">
    <citation type="journal article" date="2018" name="IMA Fungus">
        <title>IMA Genome-F 10: Nine draft genome sequences of Claviceps purpurea s.lat., including C. arundinis, C. humidiphila, and C. cf. spartinae, pseudomolecules for the pitch canker pathogen Fusarium circinatum, draft genome of Davidsoniella eucalypti, Grosmannia galeiformis, Quambalaria eucalypti, and Teratosphaeria destructans.</title>
        <authorList>
            <person name="Wingfield B.D."/>
            <person name="Liu M."/>
            <person name="Nguyen H.D."/>
            <person name="Lane F.A."/>
            <person name="Morgan S.W."/>
            <person name="De Vos L."/>
            <person name="Wilken P.M."/>
            <person name="Duong T.A."/>
            <person name="Aylward J."/>
            <person name="Coetzee M.P."/>
            <person name="Dadej K."/>
            <person name="De Beer Z.W."/>
            <person name="Findlay W."/>
            <person name="Havenga M."/>
            <person name="Kolarik M."/>
            <person name="Menzies J.G."/>
            <person name="Naidoo K."/>
            <person name="Pochopski O."/>
            <person name="Shoukouhi P."/>
            <person name="Santana Q.C."/>
            <person name="Seifert K.A."/>
            <person name="Soal N."/>
            <person name="Steenkamp E.T."/>
            <person name="Tatham C.T."/>
            <person name="van der Nest M.A."/>
            <person name="Wingfield M.J."/>
        </authorList>
    </citation>
    <scope>NUCLEOTIDE SEQUENCE [LARGE SCALE GENOMIC DNA]</scope>
    <source>
        <strain evidence="1">CMW44962</strain>
    </source>
</reference>
<evidence type="ECO:0000313" key="2">
    <source>
        <dbReference type="Proteomes" id="UP001138500"/>
    </source>
</evidence>
<reference evidence="1 2" key="2">
    <citation type="journal article" date="2021" name="Curr. Genet.">
        <title>Genetic response to nitrogen starvation in the aggressive Eucalyptus foliar pathogen Teratosphaeria destructans.</title>
        <authorList>
            <person name="Havenga M."/>
            <person name="Wingfield B.D."/>
            <person name="Wingfield M.J."/>
            <person name="Dreyer L.L."/>
            <person name="Roets F."/>
            <person name="Aylward J."/>
        </authorList>
    </citation>
    <scope>NUCLEOTIDE SEQUENCE [LARGE SCALE GENOMIC DNA]</scope>
    <source>
        <strain evidence="1">CMW44962</strain>
    </source>
</reference>
<sequence>MLRPDSSVVDIPPEVAEPRDRRAVLLGSEANARYEPSSVDLAAIRALNEPLLPLLVELRSVYVLAVFCVLINLPLLLDEFKVATELWPAGITLLERKLLPKLFVEKLVDRGIAVDAGARIAVPVPPQS</sequence>
<dbReference type="EMBL" id="RIBY02000080">
    <property type="protein sequence ID" value="KAH9845394.1"/>
    <property type="molecule type" value="Genomic_DNA"/>
</dbReference>
<comment type="caution">
    <text evidence="1">The sequence shown here is derived from an EMBL/GenBank/DDBJ whole genome shotgun (WGS) entry which is preliminary data.</text>
</comment>
<gene>
    <name evidence="1" type="ORF">Tdes44962_MAKER06679</name>
</gene>
<organism evidence="1 2">
    <name type="scientific">Teratosphaeria destructans</name>
    <dbReference type="NCBI Taxonomy" id="418781"/>
    <lineage>
        <taxon>Eukaryota</taxon>
        <taxon>Fungi</taxon>
        <taxon>Dikarya</taxon>
        <taxon>Ascomycota</taxon>
        <taxon>Pezizomycotina</taxon>
        <taxon>Dothideomycetes</taxon>
        <taxon>Dothideomycetidae</taxon>
        <taxon>Mycosphaerellales</taxon>
        <taxon>Teratosphaeriaceae</taxon>
        <taxon>Teratosphaeria</taxon>
    </lineage>
</organism>
<evidence type="ECO:0000313" key="1">
    <source>
        <dbReference type="EMBL" id="KAH9845394.1"/>
    </source>
</evidence>
<keyword evidence="2" id="KW-1185">Reference proteome</keyword>
<proteinExistence type="predicted"/>
<dbReference type="AlphaFoldDB" id="A0A9W7T1Q1"/>
<name>A0A9W7T1Q1_9PEZI</name>
<dbReference type="Proteomes" id="UP001138500">
    <property type="component" value="Unassembled WGS sequence"/>
</dbReference>